<dbReference type="Proteomes" id="UP000002668">
    <property type="component" value="Genome"/>
</dbReference>
<gene>
    <name evidence="1" type="ORF">LEMA_P069740.1</name>
</gene>
<organism evidence="2">
    <name type="scientific">Leptosphaeria maculans (strain JN3 / isolate v23.1.3 / race Av1-4-5-6-7-8)</name>
    <name type="common">Blackleg fungus</name>
    <name type="synonym">Phoma lingam</name>
    <dbReference type="NCBI Taxonomy" id="985895"/>
    <lineage>
        <taxon>Eukaryota</taxon>
        <taxon>Fungi</taxon>
        <taxon>Dikarya</taxon>
        <taxon>Ascomycota</taxon>
        <taxon>Pezizomycotina</taxon>
        <taxon>Dothideomycetes</taxon>
        <taxon>Pleosporomycetidae</taxon>
        <taxon>Pleosporales</taxon>
        <taxon>Pleosporineae</taxon>
        <taxon>Leptosphaeriaceae</taxon>
        <taxon>Plenodomus</taxon>
        <taxon>Plenodomus lingam/Leptosphaeria maculans species complex</taxon>
    </lineage>
</organism>
<dbReference type="OrthoDB" id="5279806at2759"/>
<evidence type="ECO:0000313" key="1">
    <source>
        <dbReference type="EMBL" id="CBX91466.1"/>
    </source>
</evidence>
<accession>E4ZJ35</accession>
<dbReference type="EMBL" id="FP929072">
    <property type="protein sequence ID" value="CBX91466.1"/>
    <property type="molecule type" value="Genomic_DNA"/>
</dbReference>
<dbReference type="HOGENOM" id="CLU_1482232_0_0_1"/>
<name>E4ZJ35_LEPMJ</name>
<dbReference type="VEuPathDB" id="FungiDB:LEMA_P069740.1"/>
<sequence>MLYFRDEFHCKTCRSFKIMMTMVSSVFVLSREDMNAGYRPWIFDWDSDMGSQKVFSKGDMWMTFSKSRICSSTSSATLDNGLNKSLKKNQTCSCRGREEGGLSPPTPGRWRPQIHQAADIGLAGNREEERQRLGGATECTCNDLSTQPTIESTGQSSIIHAATQGKLLIVLWERTMEEARCE</sequence>
<dbReference type="AlphaFoldDB" id="E4ZJ35"/>
<protein>
    <submittedName>
        <fullName evidence="1">Predicted protein</fullName>
    </submittedName>
</protein>
<proteinExistence type="predicted"/>
<keyword evidence="2" id="KW-1185">Reference proteome</keyword>
<dbReference type="InParanoid" id="E4ZJ35"/>
<reference evidence="2" key="1">
    <citation type="journal article" date="2011" name="Nat. Commun.">
        <title>Effector diversification within compartments of the Leptosphaeria maculans genome affected by Repeat-Induced Point mutations.</title>
        <authorList>
            <person name="Rouxel T."/>
            <person name="Grandaubert J."/>
            <person name="Hane J.K."/>
            <person name="Hoede C."/>
            <person name="van de Wouw A.P."/>
            <person name="Couloux A."/>
            <person name="Dominguez V."/>
            <person name="Anthouard V."/>
            <person name="Bally P."/>
            <person name="Bourras S."/>
            <person name="Cozijnsen A.J."/>
            <person name="Ciuffetti L.M."/>
            <person name="Degrave A."/>
            <person name="Dilmaghani A."/>
            <person name="Duret L."/>
            <person name="Fudal I."/>
            <person name="Goodwin S.B."/>
            <person name="Gout L."/>
            <person name="Glaser N."/>
            <person name="Linglin J."/>
            <person name="Kema G.H.J."/>
            <person name="Lapalu N."/>
            <person name="Lawrence C.B."/>
            <person name="May K."/>
            <person name="Meyer M."/>
            <person name="Ollivier B."/>
            <person name="Poulain J."/>
            <person name="Schoch C.L."/>
            <person name="Simon A."/>
            <person name="Spatafora J.W."/>
            <person name="Stachowiak A."/>
            <person name="Turgeon B.G."/>
            <person name="Tyler B.M."/>
            <person name="Vincent D."/>
            <person name="Weissenbach J."/>
            <person name="Amselem J."/>
            <person name="Quesneville H."/>
            <person name="Oliver R.P."/>
            <person name="Wincker P."/>
            <person name="Balesdent M.-H."/>
            <person name="Howlett B.J."/>
        </authorList>
    </citation>
    <scope>NUCLEOTIDE SEQUENCE [LARGE SCALE GENOMIC DNA]</scope>
    <source>
        <strain evidence="2">JN3 / isolate v23.1.3 / race Av1-4-5-6-7-8</strain>
    </source>
</reference>
<evidence type="ECO:0000313" key="2">
    <source>
        <dbReference type="Proteomes" id="UP000002668"/>
    </source>
</evidence>